<dbReference type="PANTHER" id="PTHR13483:SF11">
    <property type="entry name" value="ZINC FINGER HIT DOMAIN-CONTAINING PROTEIN 3"/>
    <property type="match status" value="1"/>
</dbReference>
<keyword evidence="2 6" id="KW-0863">Zinc-finger</keyword>
<sequence>MSSTGPLLSDLCAIWSPHLPPKYRCPRCLVRTCSLPCTRKHKKWSQCTGQRDPAAYLARPQLATPDALDRDFNFITGIERSLERAEREAERRGIELEHEYMLAQDGKRKRSNNNNNNNKGGRLVKGEAAFLKAVQMAGVKLVRAPRGLSRRKDNASRVHQKHKCLNWTVEWISATKERVLQNCLETTPLDQAYTRVFPAVKEEGERYFYLHRQSTPTPRQVVLVPLERESTLSDVLRGRTVLEFPTVYVLDKPAQRIDEEEGFVLEEVYLRENPDLKSEDEVDVEEVDYTSSEGSSMSSTSDEDSEDGKDSAGDEGSEDEDEGESRVTVQTDE</sequence>
<dbReference type="EMBL" id="JAJTJA010000007">
    <property type="protein sequence ID" value="KAH8696608.1"/>
    <property type="molecule type" value="Genomic_DNA"/>
</dbReference>
<dbReference type="GO" id="GO:0008270">
    <property type="term" value="F:zinc ion binding"/>
    <property type="evidence" value="ECO:0007669"/>
    <property type="project" value="UniProtKB-UniRule"/>
</dbReference>
<feature type="region of interest" description="Disordered" evidence="7">
    <location>
        <begin position="102"/>
        <end position="121"/>
    </location>
</feature>
<reference evidence="9" key="1">
    <citation type="submission" date="2021-12" db="EMBL/GenBank/DDBJ databases">
        <title>Convergent genome expansion in fungi linked to evolution of root-endophyte symbiosis.</title>
        <authorList>
            <consortium name="DOE Joint Genome Institute"/>
            <person name="Ke Y.-H."/>
            <person name="Bonito G."/>
            <person name="Liao H.-L."/>
            <person name="Looney B."/>
            <person name="Rojas-Flechas A."/>
            <person name="Nash J."/>
            <person name="Hameed K."/>
            <person name="Schadt C."/>
            <person name="Martin F."/>
            <person name="Crous P.W."/>
            <person name="Miettinen O."/>
            <person name="Magnuson J.K."/>
            <person name="Labbe J."/>
            <person name="Jacobson D."/>
            <person name="Doktycz M.J."/>
            <person name="Veneault-Fourrey C."/>
            <person name="Kuo A."/>
            <person name="Mondo S."/>
            <person name="Calhoun S."/>
            <person name="Riley R."/>
            <person name="Ohm R."/>
            <person name="LaButti K."/>
            <person name="Andreopoulos B."/>
            <person name="Pangilinan J."/>
            <person name="Nolan M."/>
            <person name="Tritt A."/>
            <person name="Clum A."/>
            <person name="Lipzen A."/>
            <person name="Daum C."/>
            <person name="Barry K."/>
            <person name="Grigoriev I.V."/>
            <person name="Vilgalys R."/>
        </authorList>
    </citation>
    <scope>NUCLEOTIDE SEQUENCE</scope>
    <source>
        <strain evidence="9">PMI_201</strain>
    </source>
</reference>
<dbReference type="Pfam" id="PF25790">
    <property type="entry name" value="BCD1"/>
    <property type="match status" value="1"/>
</dbReference>
<evidence type="ECO:0000313" key="10">
    <source>
        <dbReference type="Proteomes" id="UP001201262"/>
    </source>
</evidence>
<dbReference type="SUPFAM" id="SSF144232">
    <property type="entry name" value="HIT/MYND zinc finger-like"/>
    <property type="match status" value="1"/>
</dbReference>
<dbReference type="GeneID" id="70246707"/>
<organism evidence="9 10">
    <name type="scientific">Talaromyces proteolyticus</name>
    <dbReference type="NCBI Taxonomy" id="1131652"/>
    <lineage>
        <taxon>Eukaryota</taxon>
        <taxon>Fungi</taxon>
        <taxon>Dikarya</taxon>
        <taxon>Ascomycota</taxon>
        <taxon>Pezizomycotina</taxon>
        <taxon>Eurotiomycetes</taxon>
        <taxon>Eurotiomycetidae</taxon>
        <taxon>Eurotiales</taxon>
        <taxon>Trichocomaceae</taxon>
        <taxon>Talaromyces</taxon>
        <taxon>Talaromyces sect. Bacilispori</taxon>
    </lineage>
</organism>
<keyword evidence="10" id="KW-1185">Reference proteome</keyword>
<dbReference type="Pfam" id="PF04438">
    <property type="entry name" value="zf-HIT"/>
    <property type="match status" value="1"/>
</dbReference>
<protein>
    <recommendedName>
        <fullName evidence="8">HIT-type domain-containing protein</fullName>
    </recommendedName>
</protein>
<dbReference type="InterPro" id="IPR057721">
    <property type="entry name" value="BCD1_alpha/beta"/>
</dbReference>
<evidence type="ECO:0000313" key="9">
    <source>
        <dbReference type="EMBL" id="KAH8696608.1"/>
    </source>
</evidence>
<evidence type="ECO:0000256" key="4">
    <source>
        <dbReference type="ARBA" id="ARBA00049598"/>
    </source>
</evidence>
<dbReference type="AlphaFoldDB" id="A0AAD4Q070"/>
<keyword evidence="1" id="KW-0479">Metal-binding</keyword>
<comment type="similarity">
    <text evidence="5">Belongs to the BCD1 family.</text>
</comment>
<dbReference type="CDD" id="cd23023">
    <property type="entry name" value="zf-HIT_BCD1"/>
    <property type="match status" value="1"/>
</dbReference>
<comment type="caution">
    <text evidence="9">The sequence shown here is derived from an EMBL/GenBank/DDBJ whole genome shotgun (WGS) entry which is preliminary data.</text>
</comment>
<gene>
    <name evidence="9" type="ORF">BGW36DRAFT_381314</name>
</gene>
<dbReference type="Proteomes" id="UP001201262">
    <property type="component" value="Unassembled WGS sequence"/>
</dbReference>
<feature type="region of interest" description="Disordered" evidence="7">
    <location>
        <begin position="275"/>
        <end position="333"/>
    </location>
</feature>
<evidence type="ECO:0000259" key="8">
    <source>
        <dbReference type="PROSITE" id="PS51083"/>
    </source>
</evidence>
<dbReference type="InterPro" id="IPR051639">
    <property type="entry name" value="BCD1"/>
</dbReference>
<name>A0AAD4Q070_9EURO</name>
<keyword evidence="3" id="KW-0862">Zinc</keyword>
<evidence type="ECO:0000256" key="1">
    <source>
        <dbReference type="ARBA" id="ARBA00022723"/>
    </source>
</evidence>
<dbReference type="RefSeq" id="XP_046071544.1">
    <property type="nucleotide sequence ID" value="XM_046216420.1"/>
</dbReference>
<dbReference type="GO" id="GO:0048254">
    <property type="term" value="P:snoRNA localization"/>
    <property type="evidence" value="ECO:0007669"/>
    <property type="project" value="TreeGrafter"/>
</dbReference>
<evidence type="ECO:0000256" key="5">
    <source>
        <dbReference type="ARBA" id="ARBA00049654"/>
    </source>
</evidence>
<dbReference type="InterPro" id="IPR007529">
    <property type="entry name" value="Znf_HIT"/>
</dbReference>
<dbReference type="PANTHER" id="PTHR13483">
    <property type="entry name" value="BOX C_D SNORNA PROTEIN 1-RELATED"/>
    <property type="match status" value="1"/>
</dbReference>
<accession>A0AAD4Q070</accession>
<dbReference type="GO" id="GO:0070761">
    <property type="term" value="C:pre-snoRNP complex"/>
    <property type="evidence" value="ECO:0007669"/>
    <property type="project" value="TreeGrafter"/>
</dbReference>
<evidence type="ECO:0000256" key="2">
    <source>
        <dbReference type="ARBA" id="ARBA00022771"/>
    </source>
</evidence>
<dbReference type="PROSITE" id="PS51083">
    <property type="entry name" value="ZF_HIT"/>
    <property type="match status" value="1"/>
</dbReference>
<dbReference type="GO" id="GO:0000492">
    <property type="term" value="P:box C/D snoRNP assembly"/>
    <property type="evidence" value="ECO:0007669"/>
    <property type="project" value="TreeGrafter"/>
</dbReference>
<feature type="compositionally biased region" description="Low complexity" evidence="7">
    <location>
        <begin position="291"/>
        <end position="300"/>
    </location>
</feature>
<feature type="compositionally biased region" description="Acidic residues" evidence="7">
    <location>
        <begin position="301"/>
        <end position="323"/>
    </location>
</feature>
<evidence type="ECO:0000256" key="7">
    <source>
        <dbReference type="SAM" id="MobiDB-lite"/>
    </source>
</evidence>
<dbReference type="GO" id="GO:0000463">
    <property type="term" value="P:maturation of LSU-rRNA from tricistronic rRNA transcript (SSU-rRNA, 5.8S rRNA, LSU-rRNA)"/>
    <property type="evidence" value="ECO:0007669"/>
    <property type="project" value="TreeGrafter"/>
</dbReference>
<dbReference type="Gene3D" id="3.30.60.190">
    <property type="match status" value="1"/>
</dbReference>
<feature type="compositionally biased region" description="Low complexity" evidence="7">
    <location>
        <begin position="112"/>
        <end position="121"/>
    </location>
</feature>
<proteinExistence type="inferred from homology"/>
<comment type="function">
    <text evidence="4">Required for box C/D snoRNAs accumulation involved in snoRNA processing, snoRNA transport to the nucleolus and ribosome biogenesis.</text>
</comment>
<feature type="domain" description="HIT-type" evidence="8">
    <location>
        <begin position="12"/>
        <end position="47"/>
    </location>
</feature>
<evidence type="ECO:0000256" key="6">
    <source>
        <dbReference type="PROSITE-ProRule" id="PRU00453"/>
    </source>
</evidence>
<evidence type="ECO:0000256" key="3">
    <source>
        <dbReference type="ARBA" id="ARBA00022833"/>
    </source>
</evidence>
<dbReference type="GO" id="GO:0005634">
    <property type="term" value="C:nucleus"/>
    <property type="evidence" value="ECO:0007669"/>
    <property type="project" value="TreeGrafter"/>
</dbReference>